<dbReference type="GO" id="GO:0070008">
    <property type="term" value="F:serine-type exopeptidase activity"/>
    <property type="evidence" value="ECO:0007669"/>
    <property type="project" value="InterPro"/>
</dbReference>
<evidence type="ECO:0000256" key="2">
    <source>
        <dbReference type="ARBA" id="ARBA00022670"/>
    </source>
</evidence>
<dbReference type="GO" id="GO:0006508">
    <property type="term" value="P:proteolysis"/>
    <property type="evidence" value="ECO:0007669"/>
    <property type="project" value="UniProtKB-KW"/>
</dbReference>
<name>A0AAN6S190_9PEZI</name>
<evidence type="ECO:0000256" key="6">
    <source>
        <dbReference type="SAM" id="SignalP"/>
    </source>
</evidence>
<feature type="signal peptide" evidence="6">
    <location>
        <begin position="1"/>
        <end position="22"/>
    </location>
</feature>
<comment type="similarity">
    <text evidence="1">Belongs to the peptidase S28 family.</text>
</comment>
<organism evidence="7 8">
    <name type="scientific">Diplogelasinospora grovesii</name>
    <dbReference type="NCBI Taxonomy" id="303347"/>
    <lineage>
        <taxon>Eukaryota</taxon>
        <taxon>Fungi</taxon>
        <taxon>Dikarya</taxon>
        <taxon>Ascomycota</taxon>
        <taxon>Pezizomycotina</taxon>
        <taxon>Sordariomycetes</taxon>
        <taxon>Sordariomycetidae</taxon>
        <taxon>Sordariales</taxon>
        <taxon>Diplogelasinosporaceae</taxon>
        <taxon>Diplogelasinospora</taxon>
    </lineage>
</organism>
<evidence type="ECO:0000256" key="4">
    <source>
        <dbReference type="ARBA" id="ARBA00022801"/>
    </source>
</evidence>
<sequence>MRSRVFFAAIGLLLSQTVPGLASASAGRTPGKRSLLPRGIKSHDHPNPDLVSNGTFDQLLDHSDPGKGTFKQRYWWDAKSWAGPGSPVFVLNVGEQNADGFQGYLDNGTVPGLYADTFNGAVIVIEHRYWGESIPFDTLTAETLQYLDVPQSVMDMTYFAKTVPLEFDDSNGGANAPNAPWVLIGGSYPGALAAWTQQLDPGTFWAYHATSAVVEAIYDFYPYYDAVTAAIPQNCSNDVKAVIKYVDWIFANGTQADQTKLKELFGLGMLDHADDFAQQLTTPLAAWQESEEQVFQFCDYIENSAASSGKVVQGHGAGVGLDTALVAYAEYIAKNVAPGCASGGCNTYNTSTVWNTPDVLDGDRQWIWLLCHNPFAWWQVGPPAADGQHVVSSYLRPEHDQRQCAAAFPETNGFQCGSVEGFTTEHLNYYTGGWDADFERVLFVNGEFDPWYPATVQSSYRNGGPRQSTDKMPIVEIPGGNHCPDLVISSQNEKYVQQELEIMGKWLSEWTKPSKQ</sequence>
<evidence type="ECO:0000313" key="8">
    <source>
        <dbReference type="Proteomes" id="UP001303473"/>
    </source>
</evidence>
<feature type="chain" id="PRO_5043021584" evidence="6">
    <location>
        <begin position="23"/>
        <end position="516"/>
    </location>
</feature>
<dbReference type="FunFam" id="3.40.50.1820:FF:000165">
    <property type="entry name" value="Serine peptidase, putative"/>
    <property type="match status" value="1"/>
</dbReference>
<protein>
    <submittedName>
        <fullName evidence="7">Peptidase S28</fullName>
    </submittedName>
</protein>
<dbReference type="InterPro" id="IPR029058">
    <property type="entry name" value="AB_hydrolase_fold"/>
</dbReference>
<evidence type="ECO:0000256" key="1">
    <source>
        <dbReference type="ARBA" id="ARBA00011079"/>
    </source>
</evidence>
<dbReference type="Pfam" id="PF05577">
    <property type="entry name" value="Peptidase_S28"/>
    <property type="match status" value="1"/>
</dbReference>
<dbReference type="InterPro" id="IPR008758">
    <property type="entry name" value="Peptidase_S28"/>
</dbReference>
<dbReference type="PANTHER" id="PTHR11010">
    <property type="entry name" value="PROTEASE S28 PRO-X CARBOXYPEPTIDASE-RELATED"/>
    <property type="match status" value="1"/>
</dbReference>
<proteinExistence type="inferred from homology"/>
<gene>
    <name evidence="7" type="ORF">QBC46DRAFT_395513</name>
</gene>
<dbReference type="PANTHER" id="PTHR11010:SF23">
    <property type="entry name" value="SERINE PEPTIDASE"/>
    <property type="match status" value="1"/>
</dbReference>
<keyword evidence="2" id="KW-0645">Protease</keyword>
<keyword evidence="5" id="KW-0325">Glycoprotein</keyword>
<reference evidence="8" key="1">
    <citation type="journal article" date="2023" name="Mol. Phylogenet. Evol.">
        <title>Genome-scale phylogeny and comparative genomics of the fungal order Sordariales.</title>
        <authorList>
            <person name="Hensen N."/>
            <person name="Bonometti L."/>
            <person name="Westerberg I."/>
            <person name="Brannstrom I.O."/>
            <person name="Guillou S."/>
            <person name="Cros-Aarteil S."/>
            <person name="Calhoun S."/>
            <person name="Haridas S."/>
            <person name="Kuo A."/>
            <person name="Mondo S."/>
            <person name="Pangilinan J."/>
            <person name="Riley R."/>
            <person name="LaButti K."/>
            <person name="Andreopoulos B."/>
            <person name="Lipzen A."/>
            <person name="Chen C."/>
            <person name="Yan M."/>
            <person name="Daum C."/>
            <person name="Ng V."/>
            <person name="Clum A."/>
            <person name="Steindorff A."/>
            <person name="Ohm R.A."/>
            <person name="Martin F."/>
            <person name="Silar P."/>
            <person name="Natvig D.O."/>
            <person name="Lalanne C."/>
            <person name="Gautier V."/>
            <person name="Ament-Velasquez S.L."/>
            <person name="Kruys A."/>
            <person name="Hutchinson M.I."/>
            <person name="Powell A.J."/>
            <person name="Barry K."/>
            <person name="Miller A.N."/>
            <person name="Grigoriev I.V."/>
            <person name="Debuchy R."/>
            <person name="Gladieux P."/>
            <person name="Hiltunen Thoren M."/>
            <person name="Johannesson H."/>
        </authorList>
    </citation>
    <scope>NUCLEOTIDE SEQUENCE [LARGE SCALE GENOMIC DNA]</scope>
    <source>
        <strain evidence="8">CBS 340.73</strain>
    </source>
</reference>
<keyword evidence="4" id="KW-0378">Hydrolase</keyword>
<keyword evidence="3 6" id="KW-0732">Signal</keyword>
<dbReference type="Proteomes" id="UP001303473">
    <property type="component" value="Unassembled WGS sequence"/>
</dbReference>
<evidence type="ECO:0000256" key="3">
    <source>
        <dbReference type="ARBA" id="ARBA00022729"/>
    </source>
</evidence>
<dbReference type="SUPFAM" id="SSF53474">
    <property type="entry name" value="alpha/beta-Hydrolases"/>
    <property type="match status" value="1"/>
</dbReference>
<comment type="caution">
    <text evidence="7">The sequence shown here is derived from an EMBL/GenBank/DDBJ whole genome shotgun (WGS) entry which is preliminary data.</text>
</comment>
<evidence type="ECO:0000256" key="5">
    <source>
        <dbReference type="ARBA" id="ARBA00023180"/>
    </source>
</evidence>
<dbReference type="GO" id="GO:0008239">
    <property type="term" value="F:dipeptidyl-peptidase activity"/>
    <property type="evidence" value="ECO:0007669"/>
    <property type="project" value="TreeGrafter"/>
</dbReference>
<dbReference type="Gene3D" id="3.40.50.1820">
    <property type="entry name" value="alpha/beta hydrolase"/>
    <property type="match status" value="2"/>
</dbReference>
<accession>A0AAN6S190</accession>
<dbReference type="AlphaFoldDB" id="A0AAN6S190"/>
<evidence type="ECO:0000313" key="7">
    <source>
        <dbReference type="EMBL" id="KAK3936273.1"/>
    </source>
</evidence>
<keyword evidence="8" id="KW-1185">Reference proteome</keyword>
<dbReference type="EMBL" id="MU853889">
    <property type="protein sequence ID" value="KAK3936273.1"/>
    <property type="molecule type" value="Genomic_DNA"/>
</dbReference>